<comment type="function">
    <text evidence="9">3'-5' RNA exonuclease that trims the 3' end of oligo(U) and oligo(A) tracts of the pre-U6 small nuclear RNA (snRNA) molecule, leading to the formation of a mature U6 snRNA 3' end-terminated with a 2',3'-cyclic phosphate. Participates in the U6 snRNA 3' end processing that prevents U6 snRNA degradation. In addition also removes uridines from the 3' end of U6atac snRNA and possibly the vault RNA VTRNA1-1.</text>
</comment>
<dbReference type="PANTHER" id="PTHR13522">
    <property type="entry name" value="U6 SNRNA PHOSPHODIESTERASE 1"/>
    <property type="match status" value="1"/>
</dbReference>
<evidence type="ECO:0000256" key="1">
    <source>
        <dbReference type="ARBA" id="ARBA00022722"/>
    </source>
</evidence>
<dbReference type="Proteomes" id="UP000694620">
    <property type="component" value="Chromosome 9"/>
</dbReference>
<gene>
    <name evidence="10" type="primary">USB1</name>
    <name evidence="10" type="synonym">usb1</name>
</gene>
<keyword evidence="3" id="KW-0456">Lyase</keyword>
<dbReference type="FunFam" id="3.90.1140.10:FF:000002">
    <property type="entry name" value="U6 snRNA phosphodiesterase"/>
    <property type="match status" value="1"/>
</dbReference>
<dbReference type="PANTHER" id="PTHR13522:SF3">
    <property type="entry name" value="U6 SNRNA PHOSPHODIESTERASE 1"/>
    <property type="match status" value="1"/>
</dbReference>
<keyword evidence="11" id="KW-1185">Reference proteome</keyword>
<keyword evidence="1" id="KW-0540">Nuclease</keyword>
<comment type="catalytic activity">
    <reaction evidence="6">
        <text>a 3'-end uridylyl-adenosine-RNA = a 3'-end 2',3'-cyclophospho-uridine-RNA + adenosine</text>
        <dbReference type="Rhea" id="RHEA:67896"/>
        <dbReference type="Rhea" id="RHEA-COMP:17385"/>
        <dbReference type="Rhea" id="RHEA-COMP:17386"/>
        <dbReference type="ChEBI" id="CHEBI:16335"/>
        <dbReference type="ChEBI" id="CHEBI:85644"/>
        <dbReference type="ChEBI" id="CHEBI:176518"/>
    </reaction>
    <physiologicalReaction direction="left-to-right" evidence="6">
        <dbReference type="Rhea" id="RHEA:67897"/>
    </physiologicalReaction>
</comment>
<evidence type="ECO:0000256" key="7">
    <source>
        <dbReference type="ARBA" id="ARBA00029543"/>
    </source>
</evidence>
<dbReference type="GO" id="GO:0005634">
    <property type="term" value="C:nucleus"/>
    <property type="evidence" value="ECO:0007669"/>
    <property type="project" value="TreeGrafter"/>
</dbReference>
<keyword evidence="4" id="KW-0539">Nucleus</keyword>
<comment type="catalytic activity">
    <reaction evidence="5">
        <text>a 3'-end uridylyl-uridine-RNA = a 3'-end 2',3'-cyclophospho-uridine-RNA + uridine</text>
        <dbReference type="Rhea" id="RHEA:46052"/>
        <dbReference type="Rhea" id="RHEA-COMP:17384"/>
        <dbReference type="Rhea" id="RHEA-COMP:17385"/>
        <dbReference type="ChEBI" id="CHEBI:16704"/>
        <dbReference type="ChEBI" id="CHEBI:85643"/>
        <dbReference type="ChEBI" id="CHEBI:85644"/>
    </reaction>
    <physiologicalReaction direction="left-to-right" evidence="5">
        <dbReference type="Rhea" id="RHEA:46053"/>
    </physiologicalReaction>
</comment>
<reference evidence="10" key="1">
    <citation type="submission" date="2021-06" db="EMBL/GenBank/DDBJ databases">
        <authorList>
            <consortium name="Wellcome Sanger Institute Data Sharing"/>
        </authorList>
    </citation>
    <scope>NUCLEOTIDE SEQUENCE [LARGE SCALE GENOMIC DNA]</scope>
</reference>
<reference evidence="10" key="2">
    <citation type="submission" date="2025-08" db="UniProtKB">
        <authorList>
            <consortium name="Ensembl"/>
        </authorList>
    </citation>
    <scope>IDENTIFICATION</scope>
</reference>
<dbReference type="InterPro" id="IPR027521">
    <property type="entry name" value="Usb1"/>
</dbReference>
<proteinExistence type="predicted"/>
<evidence type="ECO:0000313" key="10">
    <source>
        <dbReference type="Ensembl" id="ENSECRP00000032195.1"/>
    </source>
</evidence>
<dbReference type="Gene3D" id="3.90.1140.10">
    <property type="entry name" value="Cyclic phosphodiesterase"/>
    <property type="match status" value="1"/>
</dbReference>
<evidence type="ECO:0000256" key="4">
    <source>
        <dbReference type="ARBA" id="ARBA00023242"/>
    </source>
</evidence>
<accession>A0A8C4TLA4</accession>
<dbReference type="AlphaFoldDB" id="A0A8C4TLA4"/>
<evidence type="ECO:0000256" key="9">
    <source>
        <dbReference type="ARBA" id="ARBA00046102"/>
    </source>
</evidence>
<dbReference type="GeneTree" id="ENSGT00390000004596"/>
<dbReference type="GO" id="GO:0016829">
    <property type="term" value="F:lyase activity"/>
    <property type="evidence" value="ECO:0007669"/>
    <property type="project" value="UniProtKB-KW"/>
</dbReference>
<organism evidence="10 11">
    <name type="scientific">Erpetoichthys calabaricus</name>
    <name type="common">Rope fish</name>
    <name type="synonym">Calamoichthys calabaricus</name>
    <dbReference type="NCBI Taxonomy" id="27687"/>
    <lineage>
        <taxon>Eukaryota</taxon>
        <taxon>Metazoa</taxon>
        <taxon>Chordata</taxon>
        <taxon>Craniata</taxon>
        <taxon>Vertebrata</taxon>
        <taxon>Euteleostomi</taxon>
        <taxon>Actinopterygii</taxon>
        <taxon>Polypteriformes</taxon>
        <taxon>Polypteridae</taxon>
        <taxon>Erpetoichthys</taxon>
    </lineage>
</organism>
<evidence type="ECO:0000256" key="2">
    <source>
        <dbReference type="ARBA" id="ARBA00022801"/>
    </source>
</evidence>
<reference evidence="10" key="3">
    <citation type="submission" date="2025-09" db="UniProtKB">
        <authorList>
            <consortium name="Ensembl"/>
        </authorList>
    </citation>
    <scope>IDENTIFICATION</scope>
</reference>
<dbReference type="GO" id="GO:0034477">
    <property type="term" value="P:U6 snRNA 3'-end processing"/>
    <property type="evidence" value="ECO:0007669"/>
    <property type="project" value="InterPro"/>
</dbReference>
<evidence type="ECO:0000256" key="3">
    <source>
        <dbReference type="ARBA" id="ARBA00023239"/>
    </source>
</evidence>
<name>A0A8C4TLA4_ERPCA</name>
<sequence>MTLMHRAVLFPYRLPEVRNRGGTSNLHSLVRPELRWWCTRTADRSAPGFWRCSSTTAALRTRKAMVAGSGDGAETRRRRLRAVSAVNLGRDFAERDFEELADRLISAAGAHGISLTRMEEFHISLSQTVVLRHHWIEPFVLSLKEALAPFSRFLCVADRLNVYANQEKTRTFLGLEVTLGQDELVHVVGAIDKTLKASRLATFYQNPSFHISLAWCVGDHKERLEGLCAQLQGIVHDSEDGGELTRLWAEDIRCKSGNKVFSFQLHRD</sequence>
<evidence type="ECO:0000256" key="8">
    <source>
        <dbReference type="ARBA" id="ARBA00030030"/>
    </source>
</evidence>
<keyword evidence="2" id="KW-0378">Hydrolase</keyword>
<dbReference type="Ensembl" id="ENSECRT00000032916.1">
    <property type="protein sequence ID" value="ENSECRP00000032195.1"/>
    <property type="gene ID" value="ENSECRG00000021830.1"/>
</dbReference>
<protein>
    <recommendedName>
        <fullName evidence="7">U6 snRNA phosphodiesterase 1</fullName>
    </recommendedName>
    <alternativeName>
        <fullName evidence="8">3'-5' RNA exonuclease USB1</fullName>
    </alternativeName>
</protein>
<evidence type="ECO:0000256" key="6">
    <source>
        <dbReference type="ARBA" id="ARBA00029305"/>
    </source>
</evidence>
<evidence type="ECO:0000313" key="11">
    <source>
        <dbReference type="Proteomes" id="UP000694620"/>
    </source>
</evidence>
<evidence type="ECO:0000256" key="5">
    <source>
        <dbReference type="ARBA" id="ARBA00029300"/>
    </source>
</evidence>
<dbReference type="GO" id="GO:0000175">
    <property type="term" value="F:3'-5'-RNA exonuclease activity"/>
    <property type="evidence" value="ECO:0007669"/>
    <property type="project" value="TreeGrafter"/>
</dbReference>
<dbReference type="Pfam" id="PF09749">
    <property type="entry name" value="HVSL"/>
    <property type="match status" value="1"/>
</dbReference>